<dbReference type="InterPro" id="IPR036291">
    <property type="entry name" value="NAD(P)-bd_dom_sf"/>
</dbReference>
<evidence type="ECO:0000259" key="5">
    <source>
        <dbReference type="PROSITE" id="PS50075"/>
    </source>
</evidence>
<dbReference type="SUPFAM" id="SSF52151">
    <property type="entry name" value="FabD/lysophospholipase-like"/>
    <property type="match status" value="1"/>
</dbReference>
<dbReference type="InterPro" id="IPR014030">
    <property type="entry name" value="Ketoacyl_synth_N"/>
</dbReference>
<dbReference type="PROSITE" id="PS00098">
    <property type="entry name" value="THIOLASE_1"/>
    <property type="match status" value="1"/>
</dbReference>
<evidence type="ECO:0000313" key="9">
    <source>
        <dbReference type="Proteomes" id="UP000014216"/>
    </source>
</evidence>
<dbReference type="InterPro" id="IPR016036">
    <property type="entry name" value="Malonyl_transacylase_ACP-bd"/>
</dbReference>
<name>S0G2L9_9BACT</name>
<dbReference type="Proteomes" id="UP000014216">
    <property type="component" value="Unassembled WGS sequence"/>
</dbReference>
<dbReference type="InterPro" id="IPR020615">
    <property type="entry name" value="Thiolase_acyl_enz_int_AS"/>
</dbReference>
<dbReference type="EC" id="2.3.1.94" evidence="8"/>
<dbReference type="SMART" id="SM00827">
    <property type="entry name" value="PKS_AT"/>
    <property type="match status" value="1"/>
</dbReference>
<dbReference type="InterPro" id="IPR049900">
    <property type="entry name" value="PKS_mFAS_DH"/>
</dbReference>
<reference evidence="8 9" key="1">
    <citation type="journal article" date="2013" name="Genome Announc.">
        <title>Draft Genome Sequence of Desulfotignum phosphitoxidans DSM 13687 Strain FiPS-3.</title>
        <authorList>
            <person name="Poehlein A."/>
            <person name="Daniel R."/>
            <person name="Simeonova D.D."/>
        </authorList>
    </citation>
    <scope>NUCLEOTIDE SEQUENCE [LARGE SCALE GENOMIC DNA]</scope>
    <source>
        <strain evidence="8 9">DSM 13687</strain>
    </source>
</reference>
<evidence type="ECO:0000256" key="2">
    <source>
        <dbReference type="ARBA" id="ARBA00022553"/>
    </source>
</evidence>
<dbReference type="Gene3D" id="3.20.20.70">
    <property type="entry name" value="Aldolase class I"/>
    <property type="match status" value="2"/>
</dbReference>
<dbReference type="Gene3D" id="1.10.1200.10">
    <property type="entry name" value="ACP-like"/>
    <property type="match status" value="1"/>
</dbReference>
<dbReference type="PROSITE" id="PS00606">
    <property type="entry name" value="KS3_1"/>
    <property type="match status" value="1"/>
</dbReference>
<keyword evidence="8" id="KW-0012">Acyltransferase</keyword>
<dbReference type="InterPro" id="IPR014031">
    <property type="entry name" value="Ketoacyl_synth_C"/>
</dbReference>
<dbReference type="RefSeq" id="WP_006964345.1">
    <property type="nucleotide sequence ID" value="NZ_APJX01000001.1"/>
</dbReference>
<keyword evidence="9" id="KW-1185">Reference proteome</keyword>
<keyword evidence="1" id="KW-0596">Phosphopantetheine</keyword>
<keyword evidence="2" id="KW-0597">Phosphoprotein</keyword>
<dbReference type="InterPro" id="IPR057326">
    <property type="entry name" value="KR_dom"/>
</dbReference>
<dbReference type="Pfam" id="PF14765">
    <property type="entry name" value="PS-DH"/>
    <property type="match status" value="1"/>
</dbReference>
<dbReference type="SUPFAM" id="SSF51412">
    <property type="entry name" value="Inosine monophosphate dehydrogenase (IMPDH)"/>
    <property type="match status" value="1"/>
</dbReference>
<dbReference type="InterPro" id="IPR001227">
    <property type="entry name" value="Ac_transferase_dom_sf"/>
</dbReference>
<dbReference type="Gene3D" id="3.40.47.10">
    <property type="match status" value="1"/>
</dbReference>
<dbReference type="Gene3D" id="3.10.129.110">
    <property type="entry name" value="Polyketide synthase dehydratase"/>
    <property type="match status" value="1"/>
</dbReference>
<proteinExistence type="predicted"/>
<dbReference type="InterPro" id="IPR009081">
    <property type="entry name" value="PP-bd_ACP"/>
</dbReference>
<dbReference type="SUPFAM" id="SSF51735">
    <property type="entry name" value="NAD(P)-binding Rossmann-fold domains"/>
    <property type="match status" value="1"/>
</dbReference>
<dbReference type="PANTHER" id="PTHR43775:SF51">
    <property type="entry name" value="INACTIVE PHENOLPHTHIOCEROL SYNTHESIS POLYKETIDE SYNTHASE TYPE I PKS1-RELATED"/>
    <property type="match status" value="1"/>
</dbReference>
<dbReference type="PANTHER" id="PTHR43775">
    <property type="entry name" value="FATTY ACID SYNTHASE"/>
    <property type="match status" value="1"/>
</dbReference>
<protein>
    <submittedName>
        <fullName evidence="8">Erythronolide synthase/acyl transferase EryA</fullName>
        <ecNumber evidence="8">2.3.1.94</ecNumber>
    </submittedName>
</protein>
<dbReference type="SUPFAM" id="SSF47336">
    <property type="entry name" value="ACP-like"/>
    <property type="match status" value="1"/>
</dbReference>
<dbReference type="SUPFAM" id="SSF55048">
    <property type="entry name" value="Probable ACP-binding domain of malonyl-CoA ACP transacylase"/>
    <property type="match status" value="1"/>
</dbReference>
<dbReference type="InterPro" id="IPR036736">
    <property type="entry name" value="ACP-like_sf"/>
</dbReference>
<organism evidence="8 9">
    <name type="scientific">Desulfotignum phosphitoxidans DSM 13687</name>
    <dbReference type="NCBI Taxonomy" id="1286635"/>
    <lineage>
        <taxon>Bacteria</taxon>
        <taxon>Pseudomonadati</taxon>
        <taxon>Thermodesulfobacteriota</taxon>
        <taxon>Desulfobacteria</taxon>
        <taxon>Desulfobacterales</taxon>
        <taxon>Desulfobacteraceae</taxon>
        <taxon>Desulfotignum</taxon>
    </lineage>
</organism>
<dbReference type="Gene3D" id="3.40.50.720">
    <property type="entry name" value="NAD(P)-binding Rossmann-like Domain"/>
    <property type="match status" value="1"/>
</dbReference>
<dbReference type="GO" id="GO:0004312">
    <property type="term" value="F:fatty acid synthase activity"/>
    <property type="evidence" value="ECO:0007669"/>
    <property type="project" value="TreeGrafter"/>
</dbReference>
<dbReference type="Pfam" id="PF00109">
    <property type="entry name" value="ketoacyl-synt"/>
    <property type="match status" value="1"/>
</dbReference>
<dbReference type="GO" id="GO:0006633">
    <property type="term" value="P:fatty acid biosynthetic process"/>
    <property type="evidence" value="ECO:0007669"/>
    <property type="project" value="InterPro"/>
</dbReference>
<dbReference type="Pfam" id="PF00550">
    <property type="entry name" value="PP-binding"/>
    <property type="match status" value="1"/>
</dbReference>
<dbReference type="PROSITE" id="PS52004">
    <property type="entry name" value="KS3_2"/>
    <property type="match status" value="1"/>
</dbReference>
<dbReference type="OrthoDB" id="9808564at2"/>
<accession>S0G2L9</accession>
<dbReference type="InterPro" id="IPR042104">
    <property type="entry name" value="PKS_dehydratase_sf"/>
</dbReference>
<evidence type="ECO:0000313" key="8">
    <source>
        <dbReference type="EMBL" id="EMS81598.1"/>
    </source>
</evidence>
<sequence>MLTEHQNITIAFVRRPEKITPAVIQMAQQTGTRAIFDFSEEKSADNLVSLLRKTDPAGLVRDIKISAPALMDLSLGRTIKETGIQTLWVECPPWFSQEDTALFLNKLGEMSKNYGCFPITGDTALITKMLKPGSGIERIVLKGCEAAGFVGRETTMTLYSMAREMQKSAATPFDIFIWGGVFLPEAAAAFVSTGAAGIVFESIHWLTDQAGVDDSQREQLSRLRPDATDMVGLDVQVPCRLFNKGNSLAFKKIKAYEDALCSAADMEDTRLSFANRVTAGAVHPLKSRFSKNEIIPLGVEAAFAGAFVNRFGDRTGEAVTAFIKEMHQLCRLAEEKKNGFLDSPVAREMGTRYPFIQGAMSWITDIPEFALRVADAGGLPTIALGLMDAEALDQRLGTLPRIMGSRPYAVNVVSLAENPFKGLHLAWIKKHRPRFAVIAGGDLSTVRELMACGIDVMYIAPDEALLTLALKQGVRYVICEGYEAGGHVGPHSTLTLAQMVLDMKRRTPSLFHNCRIILAGGIFNRETAFMAAMLGADAIQMGTAYLATQEIIETGALTPLYQQMILKSPLAGTVVSGRNTGLRVRSLKTPGMESILSLEREFAAGLQDETSFRERMEKMAAGSLFMAARGMDGPGEIVLDEQTCIERGQFMSGSCAGLIRDVDNLESFHHELARGSLLMHQPVVNSTETPLELPVAGIKPDPKRFTPNREVHERIAITGMGIVNTLGKSPEEIWSASLAMKSGITKVPLSRWDHALYYDPKPLMPDKTYCRVGAFLDFPIDRTELGIPPHDFRTMTQATRISMWLADRAIRASGILTSDIPRERIAVLISQNSGEAASTLPDIIIRAYVHDIMAGIKKAVDLTPDQVQAIEQAIRSGRTALDDTTLLGRLNCAAAGFICKKYGFMGPSHAVSAACATSLVALYSAIQMIKNGIIDAAVVGGGEDTLSHLHFLEFSALGALYGLSGRERPARETSCPFDAHRDGMVLGEGGAMIVIERESVARARGALVNAFVTGMGASNNPFGMVESSRVSQQMAIRASFKGTSYGPDAVDMVECHATSTRQGDLEEVRALKGFYHSPRRTVLTAFKSQIGHTLGASGIGGLIRGVMAMKAGIFPPTLNYRHPDPEINLENSGLIVSSAPLDWKNRNGEPRRMEVNAFGFGGSNYVVQVEQAMDETDTVMVSPGTQKISEVRANQDPKVAPPLALVFPGQGAQYGGMGQELYTSFPVIKEWLDRAAAVADFDLLHLMFHDQEKNLQKTRWQQPAMFALENAMARYLIALGIRPVAMAGHSLGELTALCLAGVYSFEDGFRIVNKRALCMDKAAAANIDPGVMAATDAPLDLLNKMIKDDNDIHIGNINSPFQTVLSGSTGAIRNFCKNLKEMGHRTTLLRVSMAFHSPAMQVIHDELAAYIAGIAFHPPQIPVISNTTRKPYPADPHEIKKILMAHLESTVHWMDNTRFLWNTHGARLFVEVGPGEVLSNLIADTLPGSSCIQTCVRSSEALTFKAALARLLAQGHLKETPGDLSSGMKSTFSDFQPPEFRKPVAPGTDDPSERDDLMEKLIQIIMDATGFNRDEIQPDMDLRKDLSIRSSRLPIIMDAVERQFNITIELEDFIDVRTVKDIAEEISRLTAGKQDSGLHTATEALDLNPVPDKCDNASTDEAPLKRLVFDHATLEFENAVPLELSPGESVLLLSPDVEDKVAEHAGDILRTDYGVTPFPMGFMQEIPDSGQAGHDIRTENGTLRAADTIRTLLPVSGMVITLGRKGAIRSSSMTDVSQLLKSFFLLLKAFLESSAKKFIVLIYSAEDIGTPVQLLAEGMLGIFLSAAREYASVQFRTLEIQKNTHLQKAMHHALDRGCAVVEMIHRDGKILTSEGHLAPSVFKDSSHLTLCPGDVVVIAGGGAGIGAHLARCLAPFMPRLILLGRTRIDPEMDPAEPFAEHAASGAVPMDSRALEIAQTLTDLHAAGIEAAYHTCDVTDPEAVQAVLAEVIRCYGRIDGIIHSAGILRDGPVSRMTLDDFSTVTDIKFSGAWHLFLSAQNAGLKFFAGLSSAAAIQGNPGQANYAAANRMMAALLRHLGKENKAVRFKALMLPPVQGAGMADDPEIQALLKQKGVGYIHLNELAGLFCRELFIAPPEDHWVMFMKKLPSVNTVLLNDRTRPEPFGDLDSGLLSFAPGDFPMIEKISALDLGQEKLEACRSFSLEKDLWITDHRPFKFIKHPIVSATMAIETFMEAARILYPHLRVTGVRNVRLMDMIECRPGVPRPARISCCRTGDRLEEVLCDTTLSAQEISPTGRLMAHFALQCSGQVMLDGGGETPGQGFHDFPIRSDELRTQPMNRKKVLKWYKDRSGLGGRYRVIEFLDGTGPGVIRGRTIYPETCDFADLVNAKYQYSPYLFEALLQLVCCHIAVTDPSEPRSMIPLEIGEMRCFRKVGTGEKIMLEARLRAQTDEVLTWDTRGLDDQGETLMQISGLQMKWISD</sequence>
<evidence type="ECO:0000256" key="3">
    <source>
        <dbReference type="ARBA" id="ARBA00022679"/>
    </source>
</evidence>
<dbReference type="Pfam" id="PF00698">
    <property type="entry name" value="Acyl_transf_1"/>
    <property type="match status" value="1"/>
</dbReference>
<evidence type="ECO:0000256" key="1">
    <source>
        <dbReference type="ARBA" id="ARBA00022450"/>
    </source>
</evidence>
<dbReference type="EMBL" id="APJX01000001">
    <property type="protein sequence ID" value="EMS81598.1"/>
    <property type="molecule type" value="Genomic_DNA"/>
</dbReference>
<gene>
    <name evidence="8" type="primary">eryA</name>
    <name evidence="8" type="ORF">Dpo_1c07390</name>
</gene>
<dbReference type="Pfam" id="PF02801">
    <property type="entry name" value="Ketoacyl-synt_C"/>
    <property type="match status" value="1"/>
</dbReference>
<feature type="domain" description="Carrier" evidence="5">
    <location>
        <begin position="1552"/>
        <end position="1630"/>
    </location>
</feature>
<dbReference type="InterPro" id="IPR016035">
    <property type="entry name" value="Acyl_Trfase/lysoPLipase"/>
</dbReference>
<dbReference type="InterPro" id="IPR018201">
    <property type="entry name" value="Ketoacyl_synth_AS"/>
</dbReference>
<feature type="region of interest" description="C-terminal hotdog fold" evidence="4">
    <location>
        <begin position="2335"/>
        <end position="2481"/>
    </location>
</feature>
<evidence type="ECO:0000259" key="7">
    <source>
        <dbReference type="PROSITE" id="PS52019"/>
    </source>
</evidence>
<dbReference type="PROSITE" id="PS50075">
    <property type="entry name" value="CARRIER"/>
    <property type="match status" value="1"/>
</dbReference>
<dbReference type="Gene3D" id="3.40.366.10">
    <property type="entry name" value="Malonyl-Coenzyme A Acyl Carrier Protein, domain 2"/>
    <property type="match status" value="1"/>
</dbReference>
<feature type="domain" description="Ketosynthase family 3 (KS3)" evidence="6">
    <location>
        <begin position="712"/>
        <end position="1171"/>
    </location>
</feature>
<feature type="domain" description="PKS/mFAS DH" evidence="7">
    <location>
        <begin position="2180"/>
        <end position="2481"/>
    </location>
</feature>
<evidence type="ECO:0000259" key="6">
    <source>
        <dbReference type="PROSITE" id="PS52004"/>
    </source>
</evidence>
<comment type="caution">
    <text evidence="4">Lacks conserved residue(s) required for the propagation of feature annotation.</text>
</comment>
<keyword evidence="3 8" id="KW-0808">Transferase</keyword>
<comment type="caution">
    <text evidence="8">The sequence shown here is derived from an EMBL/GenBank/DDBJ whole genome shotgun (WGS) entry which is preliminary data.</text>
</comment>
<dbReference type="InterPro" id="IPR013785">
    <property type="entry name" value="Aldolase_TIM"/>
</dbReference>
<dbReference type="CDD" id="cd00833">
    <property type="entry name" value="PKS"/>
    <property type="match status" value="1"/>
</dbReference>
<feature type="region of interest" description="N-terminal hotdog fold" evidence="4">
    <location>
        <begin position="2180"/>
        <end position="2317"/>
    </location>
</feature>
<dbReference type="InterPro" id="IPR020841">
    <property type="entry name" value="PKS_Beta-ketoAc_synthase_dom"/>
</dbReference>
<dbReference type="Gene3D" id="3.30.70.250">
    <property type="entry name" value="Malonyl-CoA ACP transacylase, ACP-binding"/>
    <property type="match status" value="1"/>
</dbReference>
<dbReference type="GO" id="GO:0004315">
    <property type="term" value="F:3-oxoacyl-[acyl-carrier-protein] synthase activity"/>
    <property type="evidence" value="ECO:0007669"/>
    <property type="project" value="InterPro"/>
</dbReference>
<dbReference type="InterPro" id="IPR013968">
    <property type="entry name" value="PKS_KR"/>
</dbReference>
<dbReference type="InterPro" id="IPR014043">
    <property type="entry name" value="Acyl_transferase_dom"/>
</dbReference>
<dbReference type="Pfam" id="PF03060">
    <property type="entry name" value="NMO"/>
    <property type="match status" value="1"/>
</dbReference>
<evidence type="ECO:0000256" key="4">
    <source>
        <dbReference type="PROSITE-ProRule" id="PRU01363"/>
    </source>
</evidence>
<dbReference type="PROSITE" id="PS52019">
    <property type="entry name" value="PKS_MFAS_DH"/>
    <property type="match status" value="1"/>
</dbReference>
<dbReference type="SMART" id="SM00822">
    <property type="entry name" value="PKS_KR"/>
    <property type="match status" value="1"/>
</dbReference>
<dbReference type="InterPro" id="IPR050091">
    <property type="entry name" value="PKS_NRPS_Biosynth_Enz"/>
</dbReference>
<dbReference type="InterPro" id="IPR049551">
    <property type="entry name" value="PKS_DH_C"/>
</dbReference>
<dbReference type="InterPro" id="IPR016039">
    <property type="entry name" value="Thiolase-like"/>
</dbReference>
<dbReference type="GO" id="GO:0047879">
    <property type="term" value="F:erythronolide synthase activity"/>
    <property type="evidence" value="ECO:0007669"/>
    <property type="project" value="UniProtKB-EC"/>
</dbReference>
<dbReference type="Pfam" id="PF08659">
    <property type="entry name" value="KR"/>
    <property type="match status" value="1"/>
</dbReference>
<dbReference type="SUPFAM" id="SSF53901">
    <property type="entry name" value="Thiolase-like"/>
    <property type="match status" value="2"/>
</dbReference>
<dbReference type="PATRIC" id="fig|1286635.3.peg.769"/>
<dbReference type="SMART" id="SM00825">
    <property type="entry name" value="PKS_KS"/>
    <property type="match status" value="1"/>
</dbReference>